<sequence length="168" mass="18440">MLPAAAVRRRPSFSRQSDTFLDQAGGEHDGGKLGRYLRTAGIERLSAPASFDRSLGAPAQKLRHHEGGVRPCREGGHRDRLVSEAERPIRIRWIEGELRPCERRQHFRTRSIPVDGAPQAALRGTDARLALGDRGDAGLQDADVACGSARRSFDLELPDPTELSGKLQ</sequence>
<dbReference type="RefSeq" id="WP_011427416.1">
    <property type="nucleotide sequence ID" value="NZ_LODW01000043.1"/>
</dbReference>
<evidence type="ECO:0000313" key="2">
    <source>
        <dbReference type="EMBL" id="PDT21890.1"/>
    </source>
</evidence>
<accession>A0ABX4JPN9</accession>
<evidence type="ECO:0000256" key="1">
    <source>
        <dbReference type="SAM" id="MobiDB-lite"/>
    </source>
</evidence>
<evidence type="ECO:0000313" key="3">
    <source>
        <dbReference type="Proteomes" id="UP000219914"/>
    </source>
</evidence>
<reference evidence="2 3" key="1">
    <citation type="submission" date="2017-09" db="EMBL/GenBank/DDBJ databases">
        <title>Comparative genomics of rhizobia isolated from Phaseolus vulgaris in China.</title>
        <authorList>
            <person name="Tong W."/>
        </authorList>
    </citation>
    <scope>NUCLEOTIDE SEQUENCE [LARGE SCALE GENOMIC DNA]</scope>
    <source>
        <strain evidence="2 3">FH14</strain>
    </source>
</reference>
<proteinExistence type="predicted"/>
<protein>
    <submittedName>
        <fullName evidence="2">Uncharacterized protein</fullName>
    </submittedName>
</protein>
<dbReference type="Proteomes" id="UP000219914">
    <property type="component" value="Unassembled WGS sequence"/>
</dbReference>
<name>A0ABX4JPN9_9HYPH</name>
<keyword evidence="3" id="KW-1185">Reference proteome</keyword>
<dbReference type="EMBL" id="NWSY01000015">
    <property type="protein sequence ID" value="PDT21890.1"/>
    <property type="molecule type" value="Genomic_DNA"/>
</dbReference>
<organism evidence="2 3">
    <name type="scientific">Rhizobium hidalgonense</name>
    <dbReference type="NCBI Taxonomy" id="1538159"/>
    <lineage>
        <taxon>Bacteria</taxon>
        <taxon>Pseudomonadati</taxon>
        <taxon>Pseudomonadota</taxon>
        <taxon>Alphaproteobacteria</taxon>
        <taxon>Hyphomicrobiales</taxon>
        <taxon>Rhizobiaceae</taxon>
        <taxon>Rhizobium/Agrobacterium group</taxon>
        <taxon>Rhizobium</taxon>
    </lineage>
</organism>
<gene>
    <name evidence="2" type="ORF">CO674_20390</name>
</gene>
<feature type="region of interest" description="Disordered" evidence="1">
    <location>
        <begin position="1"/>
        <end position="32"/>
    </location>
</feature>
<comment type="caution">
    <text evidence="2">The sequence shown here is derived from an EMBL/GenBank/DDBJ whole genome shotgun (WGS) entry which is preliminary data.</text>
</comment>